<sequence>MIATASIVLYGIWTEPPQGIFPKVMATIFCDWFCGVPRLVYHNLSPVGGEHSARYLKTKC</sequence>
<evidence type="ECO:0000313" key="2">
    <source>
        <dbReference type="Proteomes" id="UP000183206"/>
    </source>
</evidence>
<gene>
    <name evidence="1" type="ORF">AUJ44_02685</name>
</gene>
<protein>
    <submittedName>
        <fullName evidence="1">Uncharacterized protein</fullName>
    </submittedName>
</protein>
<accession>A0A1J4V563</accession>
<name>A0A1J4V563_9BACT</name>
<dbReference type="EMBL" id="MNVO01000045">
    <property type="protein sequence ID" value="OIO32268.1"/>
    <property type="molecule type" value="Genomic_DNA"/>
</dbReference>
<reference evidence="1 2" key="1">
    <citation type="journal article" date="2016" name="Environ. Microbiol.">
        <title>Genomic resolution of a cold subsurface aquifer community provides metabolic insights for novel microbes adapted to high CO concentrations.</title>
        <authorList>
            <person name="Probst A.J."/>
            <person name="Castelle C.J."/>
            <person name="Singh A."/>
            <person name="Brown C.T."/>
            <person name="Anantharaman K."/>
            <person name="Sharon I."/>
            <person name="Hug L.A."/>
            <person name="Burstein D."/>
            <person name="Emerson J.B."/>
            <person name="Thomas B.C."/>
            <person name="Banfield J.F."/>
        </authorList>
    </citation>
    <scope>NUCLEOTIDE SEQUENCE [LARGE SCALE GENOMIC DNA]</scope>
    <source>
        <strain evidence="1">CG1_02_47_685</strain>
    </source>
</reference>
<organism evidence="1 2">
    <name type="scientific">Candidatus Nomurabacteria bacterium CG1_02_47_685</name>
    <dbReference type="NCBI Taxonomy" id="1805282"/>
    <lineage>
        <taxon>Bacteria</taxon>
        <taxon>Candidatus Nomuraibacteriota</taxon>
    </lineage>
</organism>
<dbReference type="STRING" id="1805282.AUJ44_02685"/>
<comment type="caution">
    <text evidence="1">The sequence shown here is derived from an EMBL/GenBank/DDBJ whole genome shotgun (WGS) entry which is preliminary data.</text>
</comment>
<evidence type="ECO:0000313" key="1">
    <source>
        <dbReference type="EMBL" id="OIO32268.1"/>
    </source>
</evidence>
<proteinExistence type="predicted"/>
<dbReference type="Proteomes" id="UP000183206">
    <property type="component" value="Unassembled WGS sequence"/>
</dbReference>
<dbReference type="AlphaFoldDB" id="A0A1J4V563"/>